<dbReference type="GO" id="GO:0004252">
    <property type="term" value="F:serine-type endopeptidase activity"/>
    <property type="evidence" value="ECO:0007669"/>
    <property type="project" value="InterPro"/>
</dbReference>
<dbReference type="InterPro" id="IPR051167">
    <property type="entry name" value="Prolyl_oligopep/macrocyclase"/>
</dbReference>
<feature type="non-terminal residue" evidence="2">
    <location>
        <position position="53"/>
    </location>
</feature>
<feature type="domain" description="Peptidase S9A N-terminal" evidence="1">
    <location>
        <begin position="8"/>
        <end position="53"/>
    </location>
</feature>
<protein>
    <recommendedName>
        <fullName evidence="1">Peptidase S9A N-terminal domain-containing protein</fullName>
    </recommendedName>
</protein>
<evidence type="ECO:0000313" key="2">
    <source>
        <dbReference type="EMBL" id="CAF3927078.1"/>
    </source>
</evidence>
<dbReference type="Pfam" id="PF02897">
    <property type="entry name" value="Peptidase_S9_N"/>
    <property type="match status" value="1"/>
</dbReference>
<sequence length="53" mass="6080">MSSTITYPSVRRDSSVLDTYTDKSSSTITINDAYRWLEDPDSKETIEFVSQQN</sequence>
<dbReference type="Proteomes" id="UP000663881">
    <property type="component" value="Unassembled WGS sequence"/>
</dbReference>
<dbReference type="Gene3D" id="3.40.50.1820">
    <property type="entry name" value="alpha/beta hydrolase"/>
    <property type="match status" value="1"/>
</dbReference>
<evidence type="ECO:0000259" key="1">
    <source>
        <dbReference type="Pfam" id="PF02897"/>
    </source>
</evidence>
<dbReference type="EMBL" id="CAJOAY010002161">
    <property type="protein sequence ID" value="CAF3927078.1"/>
    <property type="molecule type" value="Genomic_DNA"/>
</dbReference>
<reference evidence="2" key="1">
    <citation type="submission" date="2021-02" db="EMBL/GenBank/DDBJ databases">
        <authorList>
            <person name="Nowell W R."/>
        </authorList>
    </citation>
    <scope>NUCLEOTIDE SEQUENCE</scope>
</reference>
<name>A0A819J1W3_9BILA</name>
<dbReference type="InterPro" id="IPR023302">
    <property type="entry name" value="Pept_S9A_N"/>
</dbReference>
<dbReference type="GO" id="GO:0070012">
    <property type="term" value="F:oligopeptidase activity"/>
    <property type="evidence" value="ECO:0007669"/>
    <property type="project" value="TreeGrafter"/>
</dbReference>
<gene>
    <name evidence="2" type="ORF">OKA104_LOCUS25605</name>
</gene>
<dbReference type="PANTHER" id="PTHR42881">
    <property type="entry name" value="PROLYL ENDOPEPTIDASE"/>
    <property type="match status" value="1"/>
</dbReference>
<dbReference type="AlphaFoldDB" id="A0A819J1W3"/>
<dbReference type="GO" id="GO:0005829">
    <property type="term" value="C:cytosol"/>
    <property type="evidence" value="ECO:0007669"/>
    <property type="project" value="TreeGrafter"/>
</dbReference>
<evidence type="ECO:0000313" key="3">
    <source>
        <dbReference type="Proteomes" id="UP000663881"/>
    </source>
</evidence>
<comment type="caution">
    <text evidence="2">The sequence shown here is derived from an EMBL/GenBank/DDBJ whole genome shotgun (WGS) entry which is preliminary data.</text>
</comment>
<dbReference type="PANTHER" id="PTHR42881:SF2">
    <property type="entry name" value="PROLYL ENDOPEPTIDASE"/>
    <property type="match status" value="1"/>
</dbReference>
<organism evidence="2 3">
    <name type="scientific">Adineta steineri</name>
    <dbReference type="NCBI Taxonomy" id="433720"/>
    <lineage>
        <taxon>Eukaryota</taxon>
        <taxon>Metazoa</taxon>
        <taxon>Spiralia</taxon>
        <taxon>Gnathifera</taxon>
        <taxon>Rotifera</taxon>
        <taxon>Eurotatoria</taxon>
        <taxon>Bdelloidea</taxon>
        <taxon>Adinetida</taxon>
        <taxon>Adinetidae</taxon>
        <taxon>Adineta</taxon>
    </lineage>
</organism>
<dbReference type="InterPro" id="IPR029058">
    <property type="entry name" value="AB_hydrolase_fold"/>
</dbReference>
<accession>A0A819J1W3</accession>
<dbReference type="SUPFAM" id="SSF50993">
    <property type="entry name" value="Peptidase/esterase 'gauge' domain"/>
    <property type="match status" value="1"/>
</dbReference>
<proteinExistence type="predicted"/>